<reference evidence="1 2" key="1">
    <citation type="submission" date="2019-06" db="EMBL/GenBank/DDBJ databases">
        <title>Genome Sequence of the Brown Rot Fungal Pathogen Monilinia laxa.</title>
        <authorList>
            <person name="De Miccolis Angelini R.M."/>
            <person name="Landi L."/>
            <person name="Abate D."/>
            <person name="Pollastro S."/>
            <person name="Romanazzi G."/>
            <person name="Faretra F."/>
        </authorList>
    </citation>
    <scope>NUCLEOTIDE SEQUENCE [LARGE SCALE GENOMIC DNA]</scope>
    <source>
        <strain evidence="1 2">Mlax316</strain>
    </source>
</reference>
<gene>
    <name evidence="1" type="ORF">EYC80_005124</name>
</gene>
<keyword evidence="2" id="KW-1185">Reference proteome</keyword>
<dbReference type="OrthoDB" id="10333734at2759"/>
<dbReference type="AlphaFoldDB" id="A0A5N6KJI4"/>
<dbReference type="Proteomes" id="UP000326757">
    <property type="component" value="Unassembled WGS sequence"/>
</dbReference>
<evidence type="ECO:0000313" key="2">
    <source>
        <dbReference type="Proteomes" id="UP000326757"/>
    </source>
</evidence>
<evidence type="ECO:0000313" key="1">
    <source>
        <dbReference type="EMBL" id="KAB8303741.1"/>
    </source>
</evidence>
<sequence>MGANKPDVKICGTCLNSREDGLWVKIDAAEQATPIATSQEASLHWRLRDPARGQWRCRLRDSTRSQYICDTVNKASDEYCKLSPEGCGRKKTEGLFHDPPGFGGSAAGDIIGEISLYFAITKADPGFDKII</sequence>
<accession>A0A5N6KJI4</accession>
<comment type="caution">
    <text evidence="1">The sequence shown here is derived from an EMBL/GenBank/DDBJ whole genome shotgun (WGS) entry which is preliminary data.</text>
</comment>
<name>A0A5N6KJI4_MONLA</name>
<organism evidence="1 2">
    <name type="scientific">Monilinia laxa</name>
    <name type="common">Brown rot fungus</name>
    <name type="synonym">Sclerotinia laxa</name>
    <dbReference type="NCBI Taxonomy" id="61186"/>
    <lineage>
        <taxon>Eukaryota</taxon>
        <taxon>Fungi</taxon>
        <taxon>Dikarya</taxon>
        <taxon>Ascomycota</taxon>
        <taxon>Pezizomycotina</taxon>
        <taxon>Leotiomycetes</taxon>
        <taxon>Helotiales</taxon>
        <taxon>Sclerotiniaceae</taxon>
        <taxon>Monilinia</taxon>
    </lineage>
</organism>
<dbReference type="EMBL" id="VIGI01000002">
    <property type="protein sequence ID" value="KAB8303741.1"/>
    <property type="molecule type" value="Genomic_DNA"/>
</dbReference>
<proteinExistence type="predicted"/>
<protein>
    <submittedName>
        <fullName evidence="1">Uncharacterized protein</fullName>
    </submittedName>
</protein>